<dbReference type="InterPro" id="IPR050167">
    <property type="entry name" value="Ser_Thr_protein_kinase"/>
</dbReference>
<dbReference type="EMBL" id="VLTM01000093">
    <property type="protein sequence ID" value="KAA0154431.1"/>
    <property type="molecule type" value="Genomic_DNA"/>
</dbReference>
<evidence type="ECO:0000313" key="6">
    <source>
        <dbReference type="Proteomes" id="UP000325113"/>
    </source>
</evidence>
<dbReference type="GO" id="GO:0005737">
    <property type="term" value="C:cytoplasm"/>
    <property type="evidence" value="ECO:0007669"/>
    <property type="project" value="TreeGrafter"/>
</dbReference>
<dbReference type="EMBL" id="VLTL01000027">
    <property type="protein sequence ID" value="KAA0168678.1"/>
    <property type="molecule type" value="Genomic_DNA"/>
</dbReference>
<evidence type="ECO:0000313" key="5">
    <source>
        <dbReference type="Proteomes" id="UP000324907"/>
    </source>
</evidence>
<dbReference type="InterPro" id="IPR000719">
    <property type="entry name" value="Prot_kinase_dom"/>
</dbReference>
<evidence type="ECO:0000313" key="3">
    <source>
        <dbReference type="EMBL" id="KAA0154431.1"/>
    </source>
</evidence>
<proteinExistence type="predicted"/>
<dbReference type="InterPro" id="IPR011009">
    <property type="entry name" value="Kinase-like_dom_sf"/>
</dbReference>
<accession>A0A5A8DTV0</accession>
<dbReference type="Proteomes" id="UP000325113">
    <property type="component" value="Unassembled WGS sequence"/>
</dbReference>
<evidence type="ECO:0000256" key="1">
    <source>
        <dbReference type="SAM" id="MobiDB-lite"/>
    </source>
</evidence>
<dbReference type="SUPFAM" id="SSF56112">
    <property type="entry name" value="Protein kinase-like (PK-like)"/>
    <property type="match status" value="1"/>
</dbReference>
<dbReference type="PANTHER" id="PTHR23257">
    <property type="entry name" value="SERINE-THREONINE PROTEIN KINASE"/>
    <property type="match status" value="1"/>
</dbReference>
<comment type="caution">
    <text evidence="4">The sequence shown here is derived from an EMBL/GenBank/DDBJ whole genome shotgun (WGS) entry which is preliminary data.</text>
</comment>
<dbReference type="Gene3D" id="1.10.510.10">
    <property type="entry name" value="Transferase(Phosphotransferase) domain 1"/>
    <property type="match status" value="1"/>
</dbReference>
<dbReference type="AlphaFoldDB" id="A0A5A8DTV0"/>
<protein>
    <recommendedName>
        <fullName evidence="2">Protein kinase domain-containing protein</fullName>
    </recommendedName>
</protein>
<dbReference type="GO" id="GO:0005524">
    <property type="term" value="F:ATP binding"/>
    <property type="evidence" value="ECO:0007669"/>
    <property type="project" value="InterPro"/>
</dbReference>
<dbReference type="SMART" id="SM00220">
    <property type="entry name" value="S_TKc"/>
    <property type="match status" value="1"/>
</dbReference>
<dbReference type="InterPro" id="IPR008271">
    <property type="entry name" value="Ser/Thr_kinase_AS"/>
</dbReference>
<gene>
    <name evidence="4" type="ORF">FNF28_02417</name>
    <name evidence="3" type="ORF">FNF31_06312</name>
</gene>
<evidence type="ECO:0000259" key="2">
    <source>
        <dbReference type="PROSITE" id="PS50011"/>
    </source>
</evidence>
<name>A0A5A8DTV0_CAFRO</name>
<feature type="region of interest" description="Disordered" evidence="1">
    <location>
        <begin position="86"/>
        <end position="110"/>
    </location>
</feature>
<dbReference type="Pfam" id="PF00069">
    <property type="entry name" value="Pkinase"/>
    <property type="match status" value="1"/>
</dbReference>
<dbReference type="GO" id="GO:0004672">
    <property type="term" value="F:protein kinase activity"/>
    <property type="evidence" value="ECO:0007669"/>
    <property type="project" value="InterPro"/>
</dbReference>
<evidence type="ECO:0000313" key="4">
    <source>
        <dbReference type="EMBL" id="KAA0168678.1"/>
    </source>
</evidence>
<sequence>MGLSDVLRRGLAGERSDTAAITALSWQLLPLQDRLQLLADAAHGIAHLHARKLMHRDVKPANIFLRGAQACIGDFGSAKSFRGRRADEATMSGPLGRAASEDGDGDGSTSCAPSSLLVRLGSSSSVSAPAVGTDAFIAPELWARASDATAAAAVGPAVDAWSFGMTVLAVLGGLVDGDTPLAVAAAANGLAGASAQQLVCEHRLRPCLSDLISAGLVPAGTGAKSDQASGPDATPWTCVADLVERCLQTDPAARPSLTSCAAQLQTASSLCCGADLGSERH</sequence>
<organism evidence="4 5">
    <name type="scientific">Cafeteria roenbergensis</name>
    <name type="common">Marine flagellate</name>
    <dbReference type="NCBI Taxonomy" id="33653"/>
    <lineage>
        <taxon>Eukaryota</taxon>
        <taxon>Sar</taxon>
        <taxon>Stramenopiles</taxon>
        <taxon>Bigyra</taxon>
        <taxon>Opalozoa</taxon>
        <taxon>Bicosoecida</taxon>
        <taxon>Cafeteriaceae</taxon>
        <taxon>Cafeteria</taxon>
    </lineage>
</organism>
<dbReference type="GO" id="GO:0007165">
    <property type="term" value="P:signal transduction"/>
    <property type="evidence" value="ECO:0007669"/>
    <property type="project" value="TreeGrafter"/>
</dbReference>
<dbReference type="PROSITE" id="PS50011">
    <property type="entry name" value="PROTEIN_KINASE_DOM"/>
    <property type="match status" value="1"/>
</dbReference>
<feature type="domain" description="Protein kinase" evidence="2">
    <location>
        <begin position="1"/>
        <end position="281"/>
    </location>
</feature>
<dbReference type="Proteomes" id="UP000324907">
    <property type="component" value="Unassembled WGS sequence"/>
</dbReference>
<reference evidence="5 6" key="1">
    <citation type="submission" date="2019-07" db="EMBL/GenBank/DDBJ databases">
        <title>Genomes of Cafeteria roenbergensis.</title>
        <authorList>
            <person name="Fischer M.G."/>
            <person name="Hackl T."/>
            <person name="Roman M."/>
        </authorList>
    </citation>
    <scope>NUCLEOTIDE SEQUENCE [LARGE SCALE GENOMIC DNA]</scope>
    <source>
        <strain evidence="3 6">Cflag</strain>
        <strain evidence="4 5">RCC970-E3</strain>
    </source>
</reference>
<dbReference type="PROSITE" id="PS00108">
    <property type="entry name" value="PROTEIN_KINASE_ST"/>
    <property type="match status" value="1"/>
</dbReference>